<comment type="caution">
    <text evidence="1">The sequence shown here is derived from an EMBL/GenBank/DDBJ whole genome shotgun (WGS) entry which is preliminary data.</text>
</comment>
<accession>X1EXN7</accession>
<proteinExistence type="predicted"/>
<sequence length="103" mass="11669">TDIKFGKELKIIEAQNYTDDYREVYYKNGGDWVSGLGVQIKLTEPTIIYGVDLYGEKVDRGNPTIINLQIRGYDALNNKPNSSVYSTISQFAPSDIESFRIII</sequence>
<name>X1EXN7_9ZZZZ</name>
<organism evidence="1">
    <name type="scientific">marine sediment metagenome</name>
    <dbReference type="NCBI Taxonomy" id="412755"/>
    <lineage>
        <taxon>unclassified sequences</taxon>
        <taxon>metagenomes</taxon>
        <taxon>ecological metagenomes</taxon>
    </lineage>
</organism>
<gene>
    <name evidence="1" type="ORF">S03H2_26010</name>
</gene>
<reference evidence="1" key="1">
    <citation type="journal article" date="2014" name="Front. Microbiol.">
        <title>High frequency of phylogenetically diverse reductive dehalogenase-homologous genes in deep subseafloor sedimentary metagenomes.</title>
        <authorList>
            <person name="Kawai M."/>
            <person name="Futagami T."/>
            <person name="Toyoda A."/>
            <person name="Takaki Y."/>
            <person name="Nishi S."/>
            <person name="Hori S."/>
            <person name="Arai W."/>
            <person name="Tsubouchi T."/>
            <person name="Morono Y."/>
            <person name="Uchiyama I."/>
            <person name="Ito T."/>
            <person name="Fujiyama A."/>
            <person name="Inagaki F."/>
            <person name="Takami H."/>
        </authorList>
    </citation>
    <scope>NUCLEOTIDE SEQUENCE</scope>
    <source>
        <strain evidence="1">Expedition CK06-06</strain>
    </source>
</reference>
<evidence type="ECO:0000313" key="1">
    <source>
        <dbReference type="EMBL" id="GAH38161.1"/>
    </source>
</evidence>
<dbReference type="AlphaFoldDB" id="X1EXN7"/>
<protein>
    <submittedName>
        <fullName evidence="1">Uncharacterized protein</fullName>
    </submittedName>
</protein>
<feature type="non-terminal residue" evidence="1">
    <location>
        <position position="1"/>
    </location>
</feature>
<dbReference type="EMBL" id="BARU01014910">
    <property type="protein sequence ID" value="GAH38161.1"/>
    <property type="molecule type" value="Genomic_DNA"/>
</dbReference>